<feature type="compositionally biased region" description="Basic residues" evidence="5">
    <location>
        <begin position="174"/>
        <end position="184"/>
    </location>
</feature>
<dbReference type="GO" id="GO:0031932">
    <property type="term" value="C:TORC2 complex"/>
    <property type="evidence" value="ECO:0007669"/>
    <property type="project" value="InterPro"/>
</dbReference>
<dbReference type="AlphaFoldDB" id="A0A9P4UZS0"/>
<dbReference type="Pfam" id="PF00400">
    <property type="entry name" value="WD40"/>
    <property type="match status" value="3"/>
</dbReference>
<feature type="compositionally biased region" description="Low complexity" evidence="5">
    <location>
        <begin position="40"/>
        <end position="51"/>
    </location>
</feature>
<dbReference type="InterPro" id="IPR019775">
    <property type="entry name" value="WD40_repeat_CS"/>
</dbReference>
<evidence type="ECO:0000256" key="1">
    <source>
        <dbReference type="ARBA" id="ARBA00009890"/>
    </source>
</evidence>
<reference evidence="7" key="1">
    <citation type="journal article" date="2020" name="Stud. Mycol.">
        <title>101 Dothideomycetes genomes: a test case for predicting lifestyles and emergence of pathogens.</title>
        <authorList>
            <person name="Haridas S."/>
            <person name="Albert R."/>
            <person name="Binder M."/>
            <person name="Bloem J."/>
            <person name="Labutti K."/>
            <person name="Salamov A."/>
            <person name="Andreopoulos B."/>
            <person name="Baker S."/>
            <person name="Barry K."/>
            <person name="Bills G."/>
            <person name="Bluhm B."/>
            <person name="Cannon C."/>
            <person name="Castanera R."/>
            <person name="Culley D."/>
            <person name="Daum C."/>
            <person name="Ezra D."/>
            <person name="Gonzalez J."/>
            <person name="Henrissat B."/>
            <person name="Kuo A."/>
            <person name="Liang C."/>
            <person name="Lipzen A."/>
            <person name="Lutzoni F."/>
            <person name="Magnuson J."/>
            <person name="Mondo S."/>
            <person name="Nolan M."/>
            <person name="Ohm R."/>
            <person name="Pangilinan J."/>
            <person name="Park H.-J."/>
            <person name="Ramirez L."/>
            <person name="Alfaro M."/>
            <person name="Sun H."/>
            <person name="Tritt A."/>
            <person name="Yoshinaga Y."/>
            <person name="Zwiers L.-H."/>
            <person name="Turgeon B."/>
            <person name="Goodwin S."/>
            <person name="Spatafora J."/>
            <person name="Crous P."/>
            <person name="Grigoriev I."/>
        </authorList>
    </citation>
    <scope>NUCLEOTIDE SEQUENCE</scope>
    <source>
        <strain evidence="7">CBS 125425</strain>
    </source>
</reference>
<dbReference type="SUPFAM" id="SSF46689">
    <property type="entry name" value="Homeodomain-like"/>
    <property type="match status" value="1"/>
</dbReference>
<dbReference type="PROSITE" id="PS50294">
    <property type="entry name" value="WD_REPEATS_REGION"/>
    <property type="match status" value="1"/>
</dbReference>
<dbReference type="PROSITE" id="PS50082">
    <property type="entry name" value="WD_REPEATS_2"/>
    <property type="match status" value="2"/>
</dbReference>
<feature type="region of interest" description="Disordered" evidence="5">
    <location>
        <begin position="1"/>
        <end position="57"/>
    </location>
</feature>
<dbReference type="PROSITE" id="PS00678">
    <property type="entry name" value="WD_REPEATS_1"/>
    <property type="match status" value="1"/>
</dbReference>
<dbReference type="PANTHER" id="PTHR19842:SF2">
    <property type="entry name" value="WD REPEAT PROTEIN (AFU_ORTHOLOGUE AFUA_5G04300)"/>
    <property type="match status" value="1"/>
</dbReference>
<dbReference type="InterPro" id="IPR036322">
    <property type="entry name" value="WD40_repeat_dom_sf"/>
</dbReference>
<dbReference type="GO" id="GO:0031929">
    <property type="term" value="P:TOR signaling"/>
    <property type="evidence" value="ECO:0007669"/>
    <property type="project" value="InterPro"/>
</dbReference>
<feature type="repeat" description="WD" evidence="4">
    <location>
        <begin position="801"/>
        <end position="827"/>
    </location>
</feature>
<accession>A0A9P4UZS0</accession>
<dbReference type="InterPro" id="IPR001005">
    <property type="entry name" value="SANT/Myb"/>
</dbReference>
<dbReference type="GO" id="GO:0031931">
    <property type="term" value="C:TORC1 complex"/>
    <property type="evidence" value="ECO:0007669"/>
    <property type="project" value="InterPro"/>
</dbReference>
<evidence type="ECO:0000256" key="2">
    <source>
        <dbReference type="ARBA" id="ARBA00022574"/>
    </source>
</evidence>
<dbReference type="InterPro" id="IPR015943">
    <property type="entry name" value="WD40/YVTN_repeat-like_dom_sf"/>
</dbReference>
<organism evidence="7 8">
    <name type="scientific">Polyplosphaeria fusca</name>
    <dbReference type="NCBI Taxonomy" id="682080"/>
    <lineage>
        <taxon>Eukaryota</taxon>
        <taxon>Fungi</taxon>
        <taxon>Dikarya</taxon>
        <taxon>Ascomycota</taxon>
        <taxon>Pezizomycotina</taxon>
        <taxon>Dothideomycetes</taxon>
        <taxon>Pleosporomycetidae</taxon>
        <taxon>Pleosporales</taxon>
        <taxon>Tetraplosphaeriaceae</taxon>
        <taxon>Polyplosphaeria</taxon>
    </lineage>
</organism>
<dbReference type="InterPro" id="IPR009057">
    <property type="entry name" value="Homeodomain-like_sf"/>
</dbReference>
<gene>
    <name evidence="7" type="ORF">EJ04DRAFT_444890</name>
</gene>
<evidence type="ECO:0000256" key="5">
    <source>
        <dbReference type="SAM" id="MobiDB-lite"/>
    </source>
</evidence>
<dbReference type="InterPro" id="IPR037588">
    <property type="entry name" value="MLST8"/>
</dbReference>
<dbReference type="Proteomes" id="UP000799444">
    <property type="component" value="Unassembled WGS sequence"/>
</dbReference>
<dbReference type="InterPro" id="IPR001680">
    <property type="entry name" value="WD40_rpt"/>
</dbReference>
<protein>
    <submittedName>
        <fullName evidence="7">WD40 repeat-like protein</fullName>
    </submittedName>
</protein>
<feature type="region of interest" description="Disordered" evidence="5">
    <location>
        <begin position="125"/>
        <end position="208"/>
    </location>
</feature>
<evidence type="ECO:0000259" key="6">
    <source>
        <dbReference type="PROSITE" id="PS50090"/>
    </source>
</evidence>
<keyword evidence="2 4" id="KW-0853">WD repeat</keyword>
<evidence type="ECO:0000256" key="4">
    <source>
        <dbReference type="PROSITE-ProRule" id="PRU00221"/>
    </source>
</evidence>
<evidence type="ECO:0000313" key="7">
    <source>
        <dbReference type="EMBL" id="KAF2730530.1"/>
    </source>
</evidence>
<evidence type="ECO:0000256" key="3">
    <source>
        <dbReference type="ARBA" id="ARBA00022737"/>
    </source>
</evidence>
<proteinExistence type="inferred from homology"/>
<dbReference type="EMBL" id="ML996215">
    <property type="protein sequence ID" value="KAF2730530.1"/>
    <property type="molecule type" value="Genomic_DNA"/>
</dbReference>
<evidence type="ECO:0000313" key="8">
    <source>
        <dbReference type="Proteomes" id="UP000799444"/>
    </source>
</evidence>
<dbReference type="GO" id="GO:0032956">
    <property type="term" value="P:regulation of actin cytoskeleton organization"/>
    <property type="evidence" value="ECO:0007669"/>
    <property type="project" value="TreeGrafter"/>
</dbReference>
<keyword evidence="8" id="KW-1185">Reference proteome</keyword>
<sequence length="1144" mass="127887">MLQQKKTVAELLHHAPAGFKPAATDSGVPQQHLEPRKHSPSLPKSSSHDSSAPNRFSEEEDHLLVFLKETKMKGWVEISRYFPNRKIHSLQSRYSQYLSKRDRMKDPPRVNLPPHIIAEAGLYHTGGEGFAHTPPPMKSKRDRPPHSSIGIIPDQVFQDQEDPSSSNDSVPRRGPVRPRARPRRAVQEVDYTWPRHGRRSGFDGEVLKDEELINGTSPSDEPDQEAPLGPELVIPIEQPIDVGFEREDARFALSLAQAPTASHQLPYLSSSQRSLARNGPQAGEWDLLVGRDWQSSTIHVDFTHDEMKAVELAICKVMLTTPFSNTGSRRKWIQKHLKGQPEHKLAKLCDKIRTRLPARESESVKAFLHDAQIGLLHSAPRVERLGAVRPNRKFSSAPRISTSSLIRQRELGLHSRRGWASASTPLSYQTKNAIFDTLGPAFSYTGASSDIHTVAWSPDGQCFAAGAVCVTDSDSMQYNRPNNLLYGDLEDKVIYELGEHYDQRLKVESGPNSTNAMFATQDSKLFYTVSSVAFSPRGEYMFSAGWDSHFHVWRTAEKGAQPELLSAMRHSAEIDVVTVSCKGQVATAAKKSKNSVKVITIEGWDPDSKEKPTLTSFTSRKARERPDLNILPTALQFEPQFGRMLLAGFSANKQQVDRMDMNGDICLWDVETQEELNVWGSTKSVFDVAFNSRQRDQPLFAVGCVAGMNVNKGTRSVVRFFDGRAHERYTTRLELECPALDMNELKFCPFDENLVASGCTSGSTYVWDIRNPDSWLYELSHGRSLMPLDDEIDWEITDTGVRLLSWGDNATRLYTGSSDGTVKVWDVARSPEDVFVKDIITFNSGVMSGAFSPDHSRLIVGEVDGSVTVLEVSRDDYTLKDTEKLAFIPYDEPEDPHSAPAEQPESGITEAIRLVGNEQIRYAPLGGLPIRQALQGLNYDGPYDQSVEAPYLREQAFEFQLKLAEEPDPQCTIPLCRDGINKITSEDIGDSGRSRDRIPDELRKQWNMIGSNLTVTSGKSKCAECGRPARPLNSTAELRQRILCERCSFDCFRCGTANTIHPETRLLICKTCKCSWEIGALGYQCVKDSGTYNRLTSIASLKKYEEDLLLARGEPQGDATMGDELNALTDYYHSLAIDRPVLPI</sequence>
<dbReference type="SUPFAM" id="SSF50978">
    <property type="entry name" value="WD40 repeat-like"/>
    <property type="match status" value="1"/>
</dbReference>
<name>A0A9P4UZS0_9PLEO</name>
<comment type="caution">
    <text evidence="7">The sequence shown here is derived from an EMBL/GenBank/DDBJ whole genome shotgun (WGS) entry which is preliminary data.</text>
</comment>
<feature type="domain" description="Myb-like" evidence="6">
    <location>
        <begin position="48"/>
        <end position="98"/>
    </location>
</feature>
<dbReference type="OrthoDB" id="10248252at2759"/>
<dbReference type="CDD" id="cd00167">
    <property type="entry name" value="SANT"/>
    <property type="match status" value="1"/>
</dbReference>
<dbReference type="PROSITE" id="PS50090">
    <property type="entry name" value="MYB_LIKE"/>
    <property type="match status" value="1"/>
</dbReference>
<dbReference type="Gene3D" id="2.130.10.10">
    <property type="entry name" value="YVTN repeat-like/Quinoprotein amine dehydrogenase"/>
    <property type="match status" value="1"/>
</dbReference>
<keyword evidence="3" id="KW-0677">Repeat</keyword>
<dbReference type="SMART" id="SM00320">
    <property type="entry name" value="WD40"/>
    <property type="match status" value="6"/>
</dbReference>
<comment type="similarity">
    <text evidence="1">Belongs to the WD repeat LST8 family.</text>
</comment>
<dbReference type="SMART" id="SM00717">
    <property type="entry name" value="SANT"/>
    <property type="match status" value="1"/>
</dbReference>
<feature type="repeat" description="WD" evidence="4">
    <location>
        <begin position="529"/>
        <end position="553"/>
    </location>
</feature>
<dbReference type="PANTHER" id="PTHR19842">
    <property type="entry name" value="G BETA-LIKE PROTEIN GBL"/>
    <property type="match status" value="1"/>
</dbReference>